<dbReference type="GO" id="GO:0009897">
    <property type="term" value="C:external side of plasma membrane"/>
    <property type="evidence" value="ECO:0007669"/>
    <property type="project" value="TreeGrafter"/>
</dbReference>
<dbReference type="GO" id="GO:0042289">
    <property type="term" value="F:MHC class II protein binding"/>
    <property type="evidence" value="ECO:0007669"/>
    <property type="project" value="TreeGrafter"/>
</dbReference>
<dbReference type="InterPro" id="IPR013783">
    <property type="entry name" value="Ig-like_fold"/>
</dbReference>
<dbReference type="Gene3D" id="2.60.40.10">
    <property type="entry name" value="Immunoglobulins"/>
    <property type="match status" value="1"/>
</dbReference>
<evidence type="ECO:0000256" key="2">
    <source>
        <dbReference type="SAM" id="SignalP"/>
    </source>
</evidence>
<dbReference type="GO" id="GO:0035723">
    <property type="term" value="P:interleukin-15-mediated signaling pathway"/>
    <property type="evidence" value="ECO:0007669"/>
    <property type="project" value="TreeGrafter"/>
</dbReference>
<dbReference type="Ensembl" id="ENSDCDT00010006348.1">
    <property type="protein sequence ID" value="ENSDCDP00010006136.1"/>
    <property type="gene ID" value="ENSDCDG00010002666.1"/>
</dbReference>
<dbReference type="AlphaFoldDB" id="A0AAY4AFS5"/>
<dbReference type="SUPFAM" id="SSF48726">
    <property type="entry name" value="Immunoglobulin"/>
    <property type="match status" value="2"/>
</dbReference>
<dbReference type="GO" id="GO:0042110">
    <property type="term" value="P:T cell activation"/>
    <property type="evidence" value="ECO:0007669"/>
    <property type="project" value="TreeGrafter"/>
</dbReference>
<keyword evidence="2" id="KW-0732">Signal</keyword>
<dbReference type="GO" id="GO:0045121">
    <property type="term" value="C:membrane raft"/>
    <property type="evidence" value="ECO:0007669"/>
    <property type="project" value="TreeGrafter"/>
</dbReference>
<sequence length="517" mass="57937">AMKFCGLFIVLCGSQAFLLAPSGAGRDRDWQNVILIKPETNVTLSCEHKPVLKYKLNWKVKLEGAKHWSLVLSINEKNISFGEASSKSTQMADQNFQRSGNFSLQFLAQTNNAGLYSCVVDQGNESVKEKVTLLAFVELTVTPSNPVPYESILRLRALVVPPYALYHAAWYSPTQEQLSSEKVQSSGVLLTKLPCFLQSDQGNYTFQARLHGNSPQKLFLFPITVTANTNKCAIFSDISQHGADSICCSYTTVIIPCGSVLGDYIQLFWKEPRAKEMKPIYKFDRWRQSSMAKTDHQLQLVEPTSQASGNFYFLLTPKPTDGGVYQCEVFLDDTVFIQAVKLTVIHVFAKSSNSELVLSCIYSEHSQVQSVMWTHQNDSQQVHWDAKVPGQIRTRIPLPVNDETSGMYICTVKLLHGQSASAVYNVTASPKGILIPKWLRNKAFLCFLCHSESHNVSAVPLLPPLFALLLLVPVAAVVAGVLLWRREKRVEQSLSYYSGEVENIYENPDDLRHVRKM</sequence>
<reference evidence="4 5" key="1">
    <citation type="submission" date="2020-06" db="EMBL/GenBank/DDBJ databases">
        <authorList>
            <consortium name="Wellcome Sanger Institute Data Sharing"/>
        </authorList>
    </citation>
    <scope>NUCLEOTIDE SEQUENCE [LARGE SCALE GENOMIC DNA]</scope>
</reference>
<protein>
    <recommendedName>
        <fullName evidence="3">Ig-like domain-containing protein</fullName>
    </recommendedName>
</protein>
<organism evidence="4 5">
    <name type="scientific">Denticeps clupeoides</name>
    <name type="common">denticle herring</name>
    <dbReference type="NCBI Taxonomy" id="299321"/>
    <lineage>
        <taxon>Eukaryota</taxon>
        <taxon>Metazoa</taxon>
        <taxon>Chordata</taxon>
        <taxon>Craniata</taxon>
        <taxon>Vertebrata</taxon>
        <taxon>Euteleostomi</taxon>
        <taxon>Actinopterygii</taxon>
        <taxon>Neopterygii</taxon>
        <taxon>Teleostei</taxon>
        <taxon>Clupei</taxon>
        <taxon>Clupeiformes</taxon>
        <taxon>Denticipitoidei</taxon>
        <taxon>Denticipitidae</taxon>
        <taxon>Denticeps</taxon>
    </lineage>
</organism>
<dbReference type="PANTHER" id="PTHR11422:SF3">
    <property type="entry name" value="G6F-LIKE PROTEIN"/>
    <property type="match status" value="1"/>
</dbReference>
<keyword evidence="5" id="KW-1185">Reference proteome</keyword>
<reference evidence="4" key="3">
    <citation type="submission" date="2025-09" db="UniProtKB">
        <authorList>
            <consortium name="Ensembl"/>
        </authorList>
    </citation>
    <scope>IDENTIFICATION</scope>
</reference>
<feature type="domain" description="Ig-like" evidence="3">
    <location>
        <begin position="21"/>
        <end position="134"/>
    </location>
</feature>
<dbReference type="Proteomes" id="UP000694580">
    <property type="component" value="Chromosome 5"/>
</dbReference>
<dbReference type="GO" id="GO:1990782">
    <property type="term" value="F:protein tyrosine kinase binding"/>
    <property type="evidence" value="ECO:0007669"/>
    <property type="project" value="TreeGrafter"/>
</dbReference>
<keyword evidence="1" id="KW-0472">Membrane</keyword>
<evidence type="ECO:0000313" key="4">
    <source>
        <dbReference type="Ensembl" id="ENSDCDP00010006136.1"/>
    </source>
</evidence>
<reference evidence="4" key="2">
    <citation type="submission" date="2025-08" db="UniProtKB">
        <authorList>
            <consortium name="Ensembl"/>
        </authorList>
    </citation>
    <scope>IDENTIFICATION</scope>
</reference>
<dbReference type="GO" id="GO:0070374">
    <property type="term" value="P:positive regulation of ERK1 and ERK2 cascade"/>
    <property type="evidence" value="ECO:0007669"/>
    <property type="project" value="TreeGrafter"/>
</dbReference>
<evidence type="ECO:0000313" key="5">
    <source>
        <dbReference type="Proteomes" id="UP000694580"/>
    </source>
</evidence>
<dbReference type="PROSITE" id="PS50835">
    <property type="entry name" value="IG_LIKE"/>
    <property type="match status" value="2"/>
</dbReference>
<feature type="chain" id="PRO_5044270885" description="Ig-like domain-containing protein" evidence="2">
    <location>
        <begin position="17"/>
        <end position="517"/>
    </location>
</feature>
<dbReference type="InterPro" id="IPR007110">
    <property type="entry name" value="Ig-like_dom"/>
</dbReference>
<dbReference type="PANTHER" id="PTHR11422">
    <property type="entry name" value="T-CELL SURFACE GLYCOPROTEIN CD4"/>
    <property type="match status" value="1"/>
</dbReference>
<feature type="transmembrane region" description="Helical" evidence="1">
    <location>
        <begin position="461"/>
        <end position="484"/>
    </location>
</feature>
<feature type="domain" description="Ig-like" evidence="3">
    <location>
        <begin position="353"/>
        <end position="427"/>
    </location>
</feature>
<dbReference type="InterPro" id="IPR036179">
    <property type="entry name" value="Ig-like_dom_sf"/>
</dbReference>
<accession>A0AAY4AFS5</accession>
<keyword evidence="1" id="KW-1133">Transmembrane helix</keyword>
<gene>
    <name evidence="4" type="primary">g6fl</name>
</gene>
<proteinExistence type="predicted"/>
<evidence type="ECO:0000256" key="1">
    <source>
        <dbReference type="SAM" id="Phobius"/>
    </source>
</evidence>
<feature type="signal peptide" evidence="2">
    <location>
        <begin position="1"/>
        <end position="16"/>
    </location>
</feature>
<keyword evidence="1" id="KW-0812">Transmembrane</keyword>
<name>A0AAY4AFS5_9TELE</name>
<dbReference type="GeneTree" id="ENSGT01030000234988"/>
<evidence type="ECO:0000259" key="3">
    <source>
        <dbReference type="PROSITE" id="PS50835"/>
    </source>
</evidence>